<organism evidence="3 5">
    <name type="scientific">Rotaria socialis</name>
    <dbReference type="NCBI Taxonomy" id="392032"/>
    <lineage>
        <taxon>Eukaryota</taxon>
        <taxon>Metazoa</taxon>
        <taxon>Spiralia</taxon>
        <taxon>Gnathifera</taxon>
        <taxon>Rotifera</taxon>
        <taxon>Eurotatoria</taxon>
        <taxon>Bdelloidea</taxon>
        <taxon>Philodinida</taxon>
        <taxon>Philodinidae</taxon>
        <taxon>Rotaria</taxon>
    </lineage>
</organism>
<dbReference type="Proteomes" id="UP000663833">
    <property type="component" value="Unassembled WGS sequence"/>
</dbReference>
<reference evidence="3" key="1">
    <citation type="submission" date="2021-02" db="EMBL/GenBank/DDBJ databases">
        <authorList>
            <person name="Nowell W R."/>
        </authorList>
    </citation>
    <scope>NUCLEOTIDE SEQUENCE</scope>
</reference>
<gene>
    <name evidence="4" type="ORF">HFQ381_LOCUS2156</name>
    <name evidence="3" type="ORF">LUA448_LOCUS14219</name>
</gene>
<feature type="compositionally biased region" description="Low complexity" evidence="1">
    <location>
        <begin position="283"/>
        <end position="296"/>
    </location>
</feature>
<dbReference type="Proteomes" id="UP000663851">
    <property type="component" value="Unassembled WGS sequence"/>
</dbReference>
<dbReference type="Gene3D" id="3.40.50.1820">
    <property type="entry name" value="alpha/beta hydrolase"/>
    <property type="match status" value="2"/>
</dbReference>
<dbReference type="EMBL" id="CAJOBO010000068">
    <property type="protein sequence ID" value="CAF4118327.1"/>
    <property type="molecule type" value="Genomic_DNA"/>
</dbReference>
<dbReference type="SUPFAM" id="SSF53474">
    <property type="entry name" value="alpha/beta-Hydrolases"/>
    <property type="match status" value="1"/>
</dbReference>
<name>A0A817X8R5_9BILA</name>
<dbReference type="PANTHER" id="PTHR12277:SF197">
    <property type="entry name" value="CHROMOSOME UNDETERMINED SCAFFOLD_38, WHOLE GENOME SHOTGUN SEQUENCE"/>
    <property type="match status" value="1"/>
</dbReference>
<dbReference type="Pfam" id="PF03959">
    <property type="entry name" value="FSH1"/>
    <property type="match status" value="1"/>
</dbReference>
<comment type="caution">
    <text evidence="3">The sequence shown here is derived from an EMBL/GenBank/DDBJ whole genome shotgun (WGS) entry which is preliminary data.</text>
</comment>
<evidence type="ECO:0000256" key="1">
    <source>
        <dbReference type="SAM" id="MobiDB-lite"/>
    </source>
</evidence>
<dbReference type="InterPro" id="IPR005645">
    <property type="entry name" value="FSH-like_dom"/>
</dbReference>
<evidence type="ECO:0000259" key="2">
    <source>
        <dbReference type="Pfam" id="PF03959"/>
    </source>
</evidence>
<feature type="domain" description="Serine hydrolase" evidence="2">
    <location>
        <begin position="104"/>
        <end position="219"/>
    </location>
</feature>
<evidence type="ECO:0000313" key="3">
    <source>
        <dbReference type="EMBL" id="CAF3364031.1"/>
    </source>
</evidence>
<protein>
    <recommendedName>
        <fullName evidence="2">Serine hydrolase domain-containing protein</fullName>
    </recommendedName>
</protein>
<feature type="region of interest" description="Disordered" evidence="1">
    <location>
        <begin position="274"/>
        <end position="296"/>
    </location>
</feature>
<sequence>MLLNKILFPAPKPAHYTLTSHSENLFWLPPESTNQLPIPCMFYSPDNLQRQTEYFMIFCHGNGCDIGTMQYTLSEFAKHLNVYIISFEYPSYGLCEASSPNQQTINNHADRTINFVCNTLQWPIERIIVFGHSIGSGSACYLASNKPIGALILQSPYTAINNLVKEKVGFLSLFVSGRSWNNLEAMKDIKCPILFIHGSDDTLIPPSHSQILYNACSHIDAKKIIILRYEDHNSMSEITLLKYVKPFVEKQCTVTNTNIHLPIVKIDEELRQLPESLPNNNRTTTTTTSSSSSSGSGVLNSLYAIARASTTATVSSIQKVSGKKNDSSNENQ</sequence>
<dbReference type="InterPro" id="IPR029058">
    <property type="entry name" value="AB_hydrolase_fold"/>
</dbReference>
<proteinExistence type="predicted"/>
<evidence type="ECO:0000313" key="5">
    <source>
        <dbReference type="Proteomes" id="UP000663833"/>
    </source>
</evidence>
<evidence type="ECO:0000313" key="4">
    <source>
        <dbReference type="EMBL" id="CAF4118327.1"/>
    </source>
</evidence>
<dbReference type="PANTHER" id="PTHR12277">
    <property type="entry name" value="ALPHA/BETA HYDROLASE DOMAIN-CONTAINING PROTEIN"/>
    <property type="match status" value="1"/>
</dbReference>
<dbReference type="AlphaFoldDB" id="A0A817X8R5"/>
<accession>A0A817X8R5</accession>
<dbReference type="EMBL" id="CAJNYD010001779">
    <property type="protein sequence ID" value="CAF3364031.1"/>
    <property type="molecule type" value="Genomic_DNA"/>
</dbReference>